<evidence type="ECO:0008006" key="9">
    <source>
        <dbReference type="Google" id="ProtNLM"/>
    </source>
</evidence>
<dbReference type="InterPro" id="IPR036383">
    <property type="entry name" value="TSP1_rpt_sf"/>
</dbReference>
<dbReference type="Proteomes" id="UP000596742">
    <property type="component" value="Unassembled WGS sequence"/>
</dbReference>
<dbReference type="PANTHER" id="PTHR22906">
    <property type="entry name" value="PROPERDIN"/>
    <property type="match status" value="1"/>
</dbReference>
<dbReference type="InterPro" id="IPR000884">
    <property type="entry name" value="TSP1_rpt"/>
</dbReference>
<dbReference type="PANTHER" id="PTHR22906:SF43">
    <property type="entry name" value="PROPERDIN"/>
    <property type="match status" value="1"/>
</dbReference>
<protein>
    <recommendedName>
        <fullName evidence="9">Hemicentin-1</fullName>
    </recommendedName>
</protein>
<dbReference type="EMBL" id="UYJE01001605">
    <property type="protein sequence ID" value="VDI03481.1"/>
    <property type="molecule type" value="Genomic_DNA"/>
</dbReference>
<dbReference type="FunFam" id="2.20.100.10:FF:000001">
    <property type="entry name" value="semaphorin-5A isoform X1"/>
    <property type="match status" value="12"/>
</dbReference>
<evidence type="ECO:0000313" key="8">
    <source>
        <dbReference type="Proteomes" id="UP000596742"/>
    </source>
</evidence>
<keyword evidence="5" id="KW-1015">Disulfide bond</keyword>
<dbReference type="Pfam" id="PF00090">
    <property type="entry name" value="TSP_1"/>
    <property type="match status" value="13"/>
</dbReference>
<feature type="compositionally biased region" description="Polar residues" evidence="6">
    <location>
        <begin position="1"/>
        <end position="10"/>
    </location>
</feature>
<dbReference type="InterPro" id="IPR052065">
    <property type="entry name" value="Compl_asym_regulator"/>
</dbReference>
<keyword evidence="2" id="KW-0964">Secreted</keyword>
<dbReference type="SUPFAM" id="SSF82895">
    <property type="entry name" value="TSP-1 type 1 repeat"/>
    <property type="match status" value="12"/>
</dbReference>
<evidence type="ECO:0000256" key="3">
    <source>
        <dbReference type="ARBA" id="ARBA00022729"/>
    </source>
</evidence>
<evidence type="ECO:0000256" key="1">
    <source>
        <dbReference type="ARBA" id="ARBA00004613"/>
    </source>
</evidence>
<dbReference type="PROSITE" id="PS50092">
    <property type="entry name" value="TSP1"/>
    <property type="match status" value="13"/>
</dbReference>
<sequence>MVKTTVTPGSQERRRTCQNPPSARIGPDCSKSTSESKTCTLTACPINGNYGEWTTWSFCYGTCKGGVQVRRRSCDSPPPANNGLDCSGKSLEKRRCKPLGCPKAGNWGRWTYWSECSVSCGIGSRERSRSCDNPAPAHGGPDCSGSGTDSEQCASKSCPKAGNWGRWTRWSSCSVSCGGGSRKRTRSCDNPAPSNGGLDCSGYSTDSKKCARNPCPIDGEWGDWMAWSTCSGSCSNGRQRRKRICNNPKPANNGRDCGGTDSKIRQCKPSRCKLAGKWGGWREWSMCSVSCGGGHQQRTRSCDNPAPANNGPDCRGPASQGRQCGKKPCPIAGKWGGWREWSMCSVSCGGGHQQRTRSCDNPAPANNGPDCRGPASQGRQCGKKPCPIAGKWGGWREWSMCSVSCGGGHQQRTRSCDNPAPANNGPDCRGPASQGRQCGKKPCPIAGKWGGWREWSMCSVSCGGGHQQRTRSCDNPAPANNGPDCRGPASQGRQCGKKPCPIAGKWGGWREWSICSASCGSGHQQRTRSCDNPSPANNGPDCRGPASQGRQCGKKPCPIAGKWGSWKDWSMCSVSCGGGRQTRVRSCDNPAPANNGPDCSGPGLQGRQCGKKPCPIAGMWGSWTEWTMCPVTCDGGKQERTRSCDSPAPDNDGPDCIGSSTENKQCAPSVCPINGHWGEWGGWSSCSGTCGSGMRTRARRCNNPAPANNGFTCNGKRIDTESCEPSGCCKNHKPFDLPRTTTAKRKRATISSYDNCPHGAQGIRQYHRKDEEKILPHKRACLNVD</sequence>
<organism evidence="7 8">
    <name type="scientific">Mytilus galloprovincialis</name>
    <name type="common">Mediterranean mussel</name>
    <dbReference type="NCBI Taxonomy" id="29158"/>
    <lineage>
        <taxon>Eukaryota</taxon>
        <taxon>Metazoa</taxon>
        <taxon>Spiralia</taxon>
        <taxon>Lophotrochozoa</taxon>
        <taxon>Mollusca</taxon>
        <taxon>Bivalvia</taxon>
        <taxon>Autobranchia</taxon>
        <taxon>Pteriomorphia</taxon>
        <taxon>Mytilida</taxon>
        <taxon>Mytiloidea</taxon>
        <taxon>Mytilidae</taxon>
        <taxon>Mytilinae</taxon>
        <taxon>Mytilus</taxon>
    </lineage>
</organism>
<keyword evidence="4" id="KW-0677">Repeat</keyword>
<dbReference type="AlphaFoldDB" id="A0A8B6CDI2"/>
<evidence type="ECO:0000256" key="5">
    <source>
        <dbReference type="ARBA" id="ARBA00023157"/>
    </source>
</evidence>
<comment type="caution">
    <text evidence="7">The sequence shown here is derived from an EMBL/GenBank/DDBJ whole genome shotgun (WGS) entry which is preliminary data.</text>
</comment>
<keyword evidence="8" id="KW-1185">Reference proteome</keyword>
<evidence type="ECO:0000256" key="2">
    <source>
        <dbReference type="ARBA" id="ARBA00022525"/>
    </source>
</evidence>
<accession>A0A8B6CDI2</accession>
<dbReference type="OrthoDB" id="446173at2759"/>
<proteinExistence type="predicted"/>
<feature type="region of interest" description="Disordered" evidence="6">
    <location>
        <begin position="1"/>
        <end position="34"/>
    </location>
</feature>
<evidence type="ECO:0000256" key="4">
    <source>
        <dbReference type="ARBA" id="ARBA00022737"/>
    </source>
</evidence>
<evidence type="ECO:0000256" key="6">
    <source>
        <dbReference type="SAM" id="MobiDB-lite"/>
    </source>
</evidence>
<gene>
    <name evidence="7" type="ORF">MGAL_10B082570</name>
</gene>
<dbReference type="Gene3D" id="2.20.100.10">
    <property type="entry name" value="Thrombospondin type-1 (TSP1) repeat"/>
    <property type="match status" value="12"/>
</dbReference>
<dbReference type="PRINTS" id="PR01705">
    <property type="entry name" value="TSP1REPEAT"/>
</dbReference>
<comment type="subcellular location">
    <subcellularLocation>
        <location evidence="1">Secreted</location>
    </subcellularLocation>
</comment>
<keyword evidence="3" id="KW-0732">Signal</keyword>
<evidence type="ECO:0000313" key="7">
    <source>
        <dbReference type="EMBL" id="VDI03481.1"/>
    </source>
</evidence>
<reference evidence="7" key="1">
    <citation type="submission" date="2018-11" db="EMBL/GenBank/DDBJ databases">
        <authorList>
            <person name="Alioto T."/>
            <person name="Alioto T."/>
        </authorList>
    </citation>
    <scope>NUCLEOTIDE SEQUENCE</scope>
</reference>
<name>A0A8B6CDI2_MYTGA</name>
<dbReference type="SMART" id="SM00209">
    <property type="entry name" value="TSP1"/>
    <property type="match status" value="13"/>
</dbReference>